<sequence>MVAIIMFQLFNCDAYQFDNVDLEGETPRWLSLDPTVQCYTSDWTIAAGMAGFTLLVYVWGFPFVIFYAMRYYRYFYKVQIDPANFEAELLKKLLESNALQDVRNPAEDEEVEDAAVEMYLDTRQLKLVVEDPHPLTEEETRLRSAFLVLPDEGGTDEITVSRPTVAVKLWEAKQINDFGIVSWNPITQLNGRFATKLLGQFYEDYEFDYYWWSAYEMVRRFTQTGMVLVFRLVGGDVTSLLFGLVVALGAVVMQARYRPYLDDDLDKLQFVVLFNQCLVQILMLCMYASPARENAYGISMVVLQTMCVTYGLQELWPLFKELFETWQDLKRDARPGHARLTQVLPNEELE</sequence>
<reference evidence="2 3" key="1">
    <citation type="journal article" date="2015" name="Genome Biol. Evol.">
        <title>Comparative Genomics of a Bacterivorous Green Alga Reveals Evolutionary Causalities and Consequences of Phago-Mixotrophic Mode of Nutrition.</title>
        <authorList>
            <person name="Burns J.A."/>
            <person name="Paasch A."/>
            <person name="Narechania A."/>
            <person name="Kim E."/>
        </authorList>
    </citation>
    <scope>NUCLEOTIDE SEQUENCE [LARGE SCALE GENOMIC DNA]</scope>
    <source>
        <strain evidence="2 3">PLY_AMNH</strain>
    </source>
</reference>
<keyword evidence="3" id="KW-1185">Reference proteome</keyword>
<feature type="transmembrane region" description="Helical" evidence="1">
    <location>
        <begin position="270"/>
        <end position="288"/>
    </location>
</feature>
<dbReference type="EMBL" id="LGRX02016803">
    <property type="protein sequence ID" value="KAK3261587.1"/>
    <property type="molecule type" value="Genomic_DNA"/>
</dbReference>
<evidence type="ECO:0000256" key="1">
    <source>
        <dbReference type="SAM" id="Phobius"/>
    </source>
</evidence>
<proteinExistence type="predicted"/>
<accession>A0AAE0KUV9</accession>
<keyword evidence="1" id="KW-0812">Transmembrane</keyword>
<gene>
    <name evidence="2" type="ORF">CYMTET_29512</name>
</gene>
<organism evidence="2 3">
    <name type="scientific">Cymbomonas tetramitiformis</name>
    <dbReference type="NCBI Taxonomy" id="36881"/>
    <lineage>
        <taxon>Eukaryota</taxon>
        <taxon>Viridiplantae</taxon>
        <taxon>Chlorophyta</taxon>
        <taxon>Pyramimonadophyceae</taxon>
        <taxon>Pyramimonadales</taxon>
        <taxon>Pyramimonadaceae</taxon>
        <taxon>Cymbomonas</taxon>
    </lineage>
</organism>
<feature type="transmembrane region" description="Helical" evidence="1">
    <location>
        <begin position="43"/>
        <end position="69"/>
    </location>
</feature>
<keyword evidence="1" id="KW-1133">Transmembrane helix</keyword>
<evidence type="ECO:0000313" key="2">
    <source>
        <dbReference type="EMBL" id="KAK3261587.1"/>
    </source>
</evidence>
<comment type="caution">
    <text evidence="2">The sequence shown here is derived from an EMBL/GenBank/DDBJ whole genome shotgun (WGS) entry which is preliminary data.</text>
</comment>
<feature type="transmembrane region" description="Helical" evidence="1">
    <location>
        <begin position="228"/>
        <end position="250"/>
    </location>
</feature>
<keyword evidence="1" id="KW-0472">Membrane</keyword>
<protein>
    <submittedName>
        <fullName evidence="2">Uncharacterized protein</fullName>
    </submittedName>
</protein>
<dbReference type="AlphaFoldDB" id="A0AAE0KUV9"/>
<name>A0AAE0KUV9_9CHLO</name>
<dbReference type="Proteomes" id="UP001190700">
    <property type="component" value="Unassembled WGS sequence"/>
</dbReference>
<evidence type="ECO:0000313" key="3">
    <source>
        <dbReference type="Proteomes" id="UP001190700"/>
    </source>
</evidence>